<dbReference type="FunFam" id="3.40.50.300:FF:002863">
    <property type="entry name" value="Pre-mRNA-splicing factor cwf11"/>
    <property type="match status" value="1"/>
</dbReference>
<comment type="subcellular location">
    <subcellularLocation>
        <location evidence="1">Nucleus</location>
    </subcellularLocation>
</comment>
<dbReference type="InterPro" id="IPR047187">
    <property type="entry name" value="SF1_C_Upf1"/>
</dbReference>
<evidence type="ECO:0000259" key="3">
    <source>
        <dbReference type="Pfam" id="PF13086"/>
    </source>
</evidence>
<keyword evidence="1" id="KW-0508">mRNA splicing</keyword>
<dbReference type="PANTHER" id="PTHR10887:SF5">
    <property type="entry name" value="RNA HELICASE AQUARIUS"/>
    <property type="match status" value="1"/>
</dbReference>
<protein>
    <recommendedName>
        <fullName evidence="9">Intron-binding protein aquarius</fullName>
    </recommendedName>
</protein>
<dbReference type="PIRSF" id="PIRSF038901">
    <property type="entry name" value="AQR_cwf11"/>
    <property type="match status" value="1"/>
</dbReference>
<evidence type="ECO:0000259" key="4">
    <source>
        <dbReference type="Pfam" id="PF13087"/>
    </source>
</evidence>
<dbReference type="CDD" id="cd17935">
    <property type="entry name" value="EEXXQc_AQR"/>
    <property type="match status" value="1"/>
</dbReference>
<reference evidence="8" key="1">
    <citation type="submission" date="2021-01" db="EMBL/GenBank/DDBJ databases">
        <authorList>
            <person name="Corre E."/>
            <person name="Pelletier E."/>
            <person name="Niang G."/>
            <person name="Scheremetjew M."/>
            <person name="Finn R."/>
            <person name="Kale V."/>
            <person name="Holt S."/>
            <person name="Cochrane G."/>
            <person name="Meng A."/>
            <person name="Brown T."/>
            <person name="Cohen L."/>
        </authorList>
    </citation>
    <scope>NUCLEOTIDE SEQUENCE</scope>
    <source>
        <strain evidence="8">CCAC1681</strain>
    </source>
</reference>
<accession>A0A7S0CRJ2</accession>
<dbReference type="InterPro" id="IPR048966">
    <property type="entry name" value="Aquarius_b-barrel"/>
</dbReference>
<dbReference type="InterPro" id="IPR041679">
    <property type="entry name" value="DNA2/NAM7-like_C"/>
</dbReference>
<feature type="compositionally biased region" description="Basic and acidic residues" evidence="2">
    <location>
        <begin position="687"/>
        <end position="701"/>
    </location>
</feature>
<sequence length="1347" mass="151116">MSVVMMVNEKFREGVSAWTPFRDAPEKFAGFFKRVMRVKSEKRLSLPEKTAHLVFLVRAFSSLEEEMVRAAALPLVSLPLWSTLSEGRLLVELRNNAQLEKHWRYLQKKVAKAAKRAAKENQPPPAALAETPEATWLPELVDDFFTVCEGAVVGDKIDRDAVRFCERFIEFTIDVLSQLPTRRFVRAVLDERQVLVKARMMPLFSHAAGKLYSQLVDLFKFYHSFEIDDHAGTALSDEDVESKHYDRLMMLQRLCFKHIEKLREFSLMHCGAVGKRETLVSYLSKLDETELRRLATDQLRVVDPSDPWVSKPEFLLEALVSSFEKRTSQRRAVNAMPLYPNEDVLWDENVVPSVDYTGETCLALPKLNLQFLTFHDYLLRNFNLFRLEATYEIREDIADVLKRMAPRRGEDGASVRFTGWSRMAVPVEPGALAVTEVKAARVGENKPASVRCEVRVNLGALRGPAREEWDELKQHDVVFLLRAEGAGDGAGASPAERFGLRRARGAEIVEVRDGEGTLLNDFRSRGSDGHAPVGPSGYERTFVLELDAAQYQLDVDRGGSENDVYSSLNVLMRRRPKENNFKSILECIRDLMNADAPVPDWLHDVFLGYGDPAAAQGANMPREQRLATVDFKDTFLDAEHLRECFPDRDVRFATADGTPCDAPVPPFRVAFETNEEEKEGADDENAEKDLQAAKSEDERGSVSKRILRVESYVPPDPGPYPEDQPVLNAVRFTPTQVSAIASGVQPGLTMVVGPPGTGKTDTATQIMHCLYHNEPGQRTLLITHSNAALNDLFQKLMQRDVPARYLLRLGQGERDLDTDLDFSRQGRVNAMLQRRLELLAVVERLATSLGVPEDVAYTCETAGHFWLTHVLARWEKFDAAVAAARARGEAAVAPSFVADSFPFVGFFADAPQPLFSGVDFEADKRKANGCMRHVREVFTELAECRAFELLKNAGDRSNYLLTKQAKVVAMTCTHAALKRKDFLRLGLKYDNLVMEESAQVLEIETFIPMMLQHPLDGRSRLKRVVLIGDHHQLPPVVKNLAFQKYCNMDQSLFARFVRLGNPTIQLNAQGRARPSLAKLYSWRYDALGDLPNTFEKGSAYALANPGFARDAQFVDVQDYSGVGESAPTPHFYQNLGEAEYVVSVYQYMRLLGYPAEKISIITTYRGQKHLIRDVVNARCASHPLFGAPKSVTTVDKFQGQQNDYVLLSLVRTRAVGHIRDVRRLVVAMSRARLGLYVFGRKALFEQCYELSPSLRHLFDGRPDTLALVPTERFDGLRRAADETATNPYLVPDAVAMGHVVNQLALKWQQEQMAAAATPPVVSVASGVSAAAPPPRGRDEDDDLAPDY</sequence>
<dbReference type="Pfam" id="PF16399">
    <property type="entry name" value="Aquarius_N_1st"/>
    <property type="match status" value="1"/>
</dbReference>
<evidence type="ECO:0000313" key="8">
    <source>
        <dbReference type="EMBL" id="CAD8431904.1"/>
    </source>
</evidence>
<organism evidence="8">
    <name type="scientific">Micromonas pusilla</name>
    <name type="common">Picoplanktonic green alga</name>
    <name type="synonym">Chromulina pusilla</name>
    <dbReference type="NCBI Taxonomy" id="38833"/>
    <lineage>
        <taxon>Eukaryota</taxon>
        <taxon>Viridiplantae</taxon>
        <taxon>Chlorophyta</taxon>
        <taxon>Mamiellophyceae</taxon>
        <taxon>Mamiellales</taxon>
        <taxon>Mamiellaceae</taxon>
        <taxon>Micromonas</taxon>
    </lineage>
</organism>
<dbReference type="Pfam" id="PF13086">
    <property type="entry name" value="AAA_11"/>
    <property type="match status" value="1"/>
</dbReference>
<evidence type="ECO:0000259" key="5">
    <source>
        <dbReference type="Pfam" id="PF16399"/>
    </source>
</evidence>
<feature type="domain" description="RNA helicase aquarius insertion" evidence="7">
    <location>
        <begin position="625"/>
        <end position="724"/>
    </location>
</feature>
<dbReference type="InterPro" id="IPR027417">
    <property type="entry name" value="P-loop_NTPase"/>
</dbReference>
<dbReference type="CDD" id="cd18808">
    <property type="entry name" value="SF1_C_Upf1"/>
    <property type="match status" value="1"/>
</dbReference>
<proteinExistence type="inferred from homology"/>
<dbReference type="FunFam" id="3.40.50.300:FF:003210">
    <property type="entry name" value="RNA helicase aquarius"/>
    <property type="match status" value="1"/>
</dbReference>
<dbReference type="SUPFAM" id="SSF52540">
    <property type="entry name" value="P-loop containing nucleoside triphosphate hydrolases"/>
    <property type="match status" value="1"/>
</dbReference>
<dbReference type="Gene3D" id="3.40.50.300">
    <property type="entry name" value="P-loop containing nucleotide triphosphate hydrolases"/>
    <property type="match status" value="2"/>
</dbReference>
<evidence type="ECO:0008006" key="9">
    <source>
        <dbReference type="Google" id="ProtNLM"/>
    </source>
</evidence>
<dbReference type="EMBL" id="HBEN01002090">
    <property type="protein sequence ID" value="CAD8431904.1"/>
    <property type="molecule type" value="Transcribed_RNA"/>
</dbReference>
<dbReference type="Pfam" id="PF21144">
    <property type="entry name" value="Aquarius_N_3rd"/>
    <property type="match status" value="1"/>
</dbReference>
<comment type="similarity">
    <text evidence="1">Belongs to the CWF11 family.</text>
</comment>
<dbReference type="InterPro" id="IPR032174">
    <property type="entry name" value="Aquarius_N"/>
</dbReference>
<dbReference type="GO" id="GO:0003729">
    <property type="term" value="F:mRNA binding"/>
    <property type="evidence" value="ECO:0007669"/>
    <property type="project" value="TreeGrafter"/>
</dbReference>
<dbReference type="PANTHER" id="PTHR10887">
    <property type="entry name" value="DNA2/NAM7 HELICASE FAMILY"/>
    <property type="match status" value="1"/>
</dbReference>
<dbReference type="InterPro" id="IPR026300">
    <property type="entry name" value="CWF11_fam"/>
</dbReference>
<dbReference type="InterPro" id="IPR041677">
    <property type="entry name" value="DNA2/NAM7_AAA_11"/>
</dbReference>
<keyword evidence="1" id="KW-0539">Nucleus</keyword>
<dbReference type="GO" id="GO:0004386">
    <property type="term" value="F:helicase activity"/>
    <property type="evidence" value="ECO:0007669"/>
    <property type="project" value="InterPro"/>
</dbReference>
<name>A0A7S0CRJ2_MICPS</name>
<evidence type="ECO:0000256" key="1">
    <source>
        <dbReference type="PIRNR" id="PIRNR038901"/>
    </source>
</evidence>
<evidence type="ECO:0000259" key="7">
    <source>
        <dbReference type="Pfam" id="PF21144"/>
    </source>
</evidence>
<keyword evidence="1" id="KW-0507">mRNA processing</keyword>
<feature type="domain" description="DNA2/NAM7 helicase-like C-terminal" evidence="4">
    <location>
        <begin position="1048"/>
        <end position="1241"/>
    </location>
</feature>
<feature type="domain" description="DNA2/NAM7 helicase helicase" evidence="3">
    <location>
        <begin position="735"/>
        <end position="1038"/>
    </location>
</feature>
<dbReference type="InterPro" id="IPR048967">
    <property type="entry name" value="Aquarius_insert"/>
</dbReference>
<feature type="domain" description="RNA helicase aquarius N-terminal" evidence="5">
    <location>
        <begin position="1"/>
        <end position="326"/>
    </location>
</feature>
<feature type="region of interest" description="Disordered" evidence="2">
    <location>
        <begin position="674"/>
        <end position="702"/>
    </location>
</feature>
<feature type="region of interest" description="Disordered" evidence="2">
    <location>
        <begin position="1325"/>
        <end position="1347"/>
    </location>
</feature>
<feature type="domain" description="RNA helicase aquarius beta-barrel" evidence="6">
    <location>
        <begin position="406"/>
        <end position="574"/>
    </location>
</feature>
<evidence type="ECO:0000256" key="2">
    <source>
        <dbReference type="SAM" id="MobiDB-lite"/>
    </source>
</evidence>
<gene>
    <name evidence="8" type="ORF">MSP1401_LOCUS1716</name>
</gene>
<dbReference type="GO" id="GO:0071013">
    <property type="term" value="C:catalytic step 2 spliceosome"/>
    <property type="evidence" value="ECO:0007669"/>
    <property type="project" value="TreeGrafter"/>
</dbReference>
<dbReference type="GO" id="GO:0000398">
    <property type="term" value="P:mRNA splicing, via spliceosome"/>
    <property type="evidence" value="ECO:0007669"/>
    <property type="project" value="InterPro"/>
</dbReference>
<feature type="compositionally biased region" description="Acidic residues" evidence="2">
    <location>
        <begin position="674"/>
        <end position="686"/>
    </location>
</feature>
<evidence type="ECO:0000259" key="6">
    <source>
        <dbReference type="Pfam" id="PF21143"/>
    </source>
</evidence>
<dbReference type="InterPro" id="IPR045055">
    <property type="entry name" value="DNA2/NAM7-like"/>
</dbReference>
<dbReference type="Pfam" id="PF13087">
    <property type="entry name" value="AAA_12"/>
    <property type="match status" value="1"/>
</dbReference>
<dbReference type="Pfam" id="PF21143">
    <property type="entry name" value="Aquarius_N_2nd"/>
    <property type="match status" value="1"/>
</dbReference>